<organism evidence="16 17">
    <name type="scientific">Candidatus Nitronereus thalassa</name>
    <dbReference type="NCBI Taxonomy" id="3020898"/>
    <lineage>
        <taxon>Bacteria</taxon>
        <taxon>Pseudomonadati</taxon>
        <taxon>Nitrospirota</taxon>
        <taxon>Nitrospiria</taxon>
        <taxon>Nitrospirales</taxon>
        <taxon>Nitrospiraceae</taxon>
        <taxon>Candidatus Nitronereus</taxon>
    </lineage>
</organism>
<dbReference type="SUPFAM" id="SSF53659">
    <property type="entry name" value="Isocitrate/Isopropylmalate dehydrogenase-like"/>
    <property type="match status" value="1"/>
</dbReference>
<reference evidence="16 17" key="1">
    <citation type="journal article" date="2023" name="ISME J.">
        <title>Cultivation and genomic characterization of novel and ubiquitous marine nitrite-oxidizing bacteria from the Nitrospirales.</title>
        <authorList>
            <person name="Mueller A.J."/>
            <person name="Daebeler A."/>
            <person name="Herbold C.W."/>
            <person name="Kirkegaard R.H."/>
            <person name="Daims H."/>
        </authorList>
    </citation>
    <scope>NUCLEOTIDE SEQUENCE [LARGE SCALE GENOMIC DNA]</scope>
    <source>
        <strain evidence="16 17">EB</strain>
    </source>
</reference>
<dbReference type="Pfam" id="PF00180">
    <property type="entry name" value="Iso_dh"/>
    <property type="match status" value="1"/>
</dbReference>
<feature type="binding site" evidence="13">
    <location>
        <position position="106"/>
    </location>
    <ligand>
        <name>substrate</name>
    </ligand>
</feature>
<evidence type="ECO:0000256" key="1">
    <source>
        <dbReference type="ARBA" id="ARBA00000624"/>
    </source>
</evidence>
<comment type="similarity">
    <text evidence="4 13">Belongs to the isocitrate and isopropylmalate dehydrogenases family. LeuB type 1 subfamily.</text>
</comment>
<keyword evidence="10 13" id="KW-0560">Oxidoreductase</keyword>
<dbReference type="EMBL" id="JAQOUE010000001">
    <property type="protein sequence ID" value="MDT7042411.1"/>
    <property type="molecule type" value="Genomic_DNA"/>
</dbReference>
<evidence type="ECO:0000256" key="7">
    <source>
        <dbReference type="ARBA" id="ARBA00022605"/>
    </source>
</evidence>
<comment type="cofactor">
    <cofactor evidence="13 14">
        <name>Mg(2+)</name>
        <dbReference type="ChEBI" id="CHEBI:18420"/>
    </cofactor>
    <cofactor evidence="13 14">
        <name>Mn(2+)</name>
        <dbReference type="ChEBI" id="CHEBI:29035"/>
    </cofactor>
    <text evidence="13 14">Binds 1 Mg(2+) or Mn(2+) ion per subunit.</text>
</comment>
<feature type="site" description="Important for catalysis" evidence="13">
    <location>
        <position position="141"/>
    </location>
</feature>
<dbReference type="HAMAP" id="MF_01033">
    <property type="entry name" value="LeuB_type1"/>
    <property type="match status" value="1"/>
</dbReference>
<dbReference type="PANTHER" id="PTHR42979">
    <property type="entry name" value="3-ISOPROPYLMALATE DEHYDROGENASE"/>
    <property type="match status" value="1"/>
</dbReference>
<feature type="binding site" evidence="13">
    <location>
        <position position="134"/>
    </location>
    <ligand>
        <name>substrate</name>
    </ligand>
</feature>
<dbReference type="SMART" id="SM01329">
    <property type="entry name" value="Iso_dh"/>
    <property type="match status" value="1"/>
</dbReference>
<evidence type="ECO:0000256" key="12">
    <source>
        <dbReference type="ARBA" id="ARBA00023304"/>
    </source>
</evidence>
<evidence type="ECO:0000256" key="9">
    <source>
        <dbReference type="ARBA" id="ARBA00022842"/>
    </source>
</evidence>
<comment type="subcellular location">
    <subcellularLocation>
        <location evidence="13">Cytoplasm</location>
    </subcellularLocation>
</comment>
<evidence type="ECO:0000313" key="17">
    <source>
        <dbReference type="Proteomes" id="UP001250932"/>
    </source>
</evidence>
<keyword evidence="13" id="KW-0963">Cytoplasm</keyword>
<dbReference type="PANTHER" id="PTHR42979:SF1">
    <property type="entry name" value="3-ISOPROPYLMALATE DEHYDROGENASE"/>
    <property type="match status" value="1"/>
</dbReference>
<comment type="pathway">
    <text evidence="3 13 14">Amino-acid biosynthesis; L-leucine biosynthesis; L-leucine from 3-methyl-2-oxobutanoate: step 3/4.</text>
</comment>
<keyword evidence="9 13" id="KW-0460">Magnesium</keyword>
<comment type="catalytic activity">
    <reaction evidence="1 13 14">
        <text>(2R,3S)-3-isopropylmalate + NAD(+) = 4-methyl-2-oxopentanoate + CO2 + NADH</text>
        <dbReference type="Rhea" id="RHEA:32271"/>
        <dbReference type="ChEBI" id="CHEBI:16526"/>
        <dbReference type="ChEBI" id="CHEBI:17865"/>
        <dbReference type="ChEBI" id="CHEBI:35121"/>
        <dbReference type="ChEBI" id="CHEBI:57540"/>
        <dbReference type="ChEBI" id="CHEBI:57945"/>
        <dbReference type="EC" id="1.1.1.85"/>
    </reaction>
</comment>
<keyword evidence="11 13" id="KW-0520">NAD</keyword>
<dbReference type="InterPro" id="IPR024084">
    <property type="entry name" value="IsoPropMal-DH-like_dom"/>
</dbReference>
<evidence type="ECO:0000256" key="10">
    <source>
        <dbReference type="ARBA" id="ARBA00023002"/>
    </source>
</evidence>
<feature type="binding site" evidence="13">
    <location>
        <position position="96"/>
    </location>
    <ligand>
        <name>substrate</name>
    </ligand>
</feature>
<comment type="subunit">
    <text evidence="5 13 14">Homodimer.</text>
</comment>
<dbReference type="InterPro" id="IPR019818">
    <property type="entry name" value="IsoCit/isopropylmalate_DH_CS"/>
</dbReference>
<keyword evidence="12 13" id="KW-0100">Branched-chain amino acid biosynthesis</keyword>
<dbReference type="NCBIfam" id="TIGR00169">
    <property type="entry name" value="leuB"/>
    <property type="match status" value="1"/>
</dbReference>
<keyword evidence="6 13" id="KW-0432">Leucine biosynthesis</keyword>
<evidence type="ECO:0000256" key="4">
    <source>
        <dbReference type="ARBA" id="ARBA00008319"/>
    </source>
</evidence>
<evidence type="ECO:0000256" key="5">
    <source>
        <dbReference type="ARBA" id="ARBA00011738"/>
    </source>
</evidence>
<evidence type="ECO:0000313" key="16">
    <source>
        <dbReference type="EMBL" id="MDT7042411.1"/>
    </source>
</evidence>
<keyword evidence="13" id="KW-0464">Manganese</keyword>
<feature type="binding site" evidence="13">
    <location>
        <position position="223"/>
    </location>
    <ligand>
        <name>Mg(2+)</name>
        <dbReference type="ChEBI" id="CHEBI:18420"/>
    </ligand>
</feature>
<evidence type="ECO:0000256" key="8">
    <source>
        <dbReference type="ARBA" id="ARBA00022723"/>
    </source>
</evidence>
<evidence type="ECO:0000256" key="3">
    <source>
        <dbReference type="ARBA" id="ARBA00004762"/>
    </source>
</evidence>
<feature type="binding site" evidence="13">
    <location>
        <begin position="76"/>
        <end position="89"/>
    </location>
    <ligand>
        <name>NAD(+)</name>
        <dbReference type="ChEBI" id="CHEBI:57540"/>
    </ligand>
</feature>
<evidence type="ECO:0000256" key="6">
    <source>
        <dbReference type="ARBA" id="ARBA00022430"/>
    </source>
</evidence>
<comment type="caution">
    <text evidence="16">The sequence shown here is derived from an EMBL/GenBank/DDBJ whole genome shotgun (WGS) entry which is preliminary data.</text>
</comment>
<dbReference type="Proteomes" id="UP001250932">
    <property type="component" value="Unassembled WGS sequence"/>
</dbReference>
<dbReference type="InterPro" id="IPR004429">
    <property type="entry name" value="Isopropylmalate_DH"/>
</dbReference>
<feature type="binding site" evidence="13">
    <location>
        <position position="223"/>
    </location>
    <ligand>
        <name>substrate</name>
    </ligand>
</feature>
<dbReference type="GO" id="GO:0003862">
    <property type="term" value="F:3-isopropylmalate dehydrogenase activity"/>
    <property type="evidence" value="ECO:0007669"/>
    <property type="project" value="UniProtKB-EC"/>
</dbReference>
<dbReference type="Gene3D" id="3.40.718.10">
    <property type="entry name" value="Isopropylmalate Dehydrogenase"/>
    <property type="match status" value="1"/>
</dbReference>
<feature type="site" description="Important for catalysis" evidence="13">
    <location>
        <position position="191"/>
    </location>
</feature>
<comment type="function">
    <text evidence="13 14">Catalyzes the oxidation of 3-carboxy-2-hydroxy-4-methylpentanoate (3-isopropylmalate) to 3-carboxy-4-methyl-2-oxopentanoate. The product decarboxylates to 4-methyl-2 oxopentanoate.</text>
</comment>
<gene>
    <name evidence="13 16" type="primary">leuB</name>
    <name evidence="16" type="ORF">PPG34_08605</name>
</gene>
<feature type="binding site" evidence="13">
    <location>
        <begin position="280"/>
        <end position="292"/>
    </location>
    <ligand>
        <name>NAD(+)</name>
        <dbReference type="ChEBI" id="CHEBI:57540"/>
    </ligand>
</feature>
<evidence type="ECO:0000256" key="14">
    <source>
        <dbReference type="RuleBase" id="RU004445"/>
    </source>
</evidence>
<comment type="cofactor">
    <cofactor evidence="2">
        <name>Mn(2+)</name>
        <dbReference type="ChEBI" id="CHEBI:29035"/>
    </cofactor>
</comment>
<accession>A0ABU3K7Q3</accession>
<evidence type="ECO:0000259" key="15">
    <source>
        <dbReference type="SMART" id="SM01329"/>
    </source>
</evidence>
<evidence type="ECO:0000256" key="2">
    <source>
        <dbReference type="ARBA" id="ARBA00001936"/>
    </source>
</evidence>
<evidence type="ECO:0000256" key="11">
    <source>
        <dbReference type="ARBA" id="ARBA00023027"/>
    </source>
</evidence>
<proteinExistence type="inferred from homology"/>
<dbReference type="RefSeq" id="WP_313832817.1">
    <property type="nucleotide sequence ID" value="NZ_JAQOUE010000001.1"/>
</dbReference>
<feature type="binding site" evidence="13">
    <location>
        <position position="251"/>
    </location>
    <ligand>
        <name>Mg(2+)</name>
        <dbReference type="ChEBI" id="CHEBI:18420"/>
    </ligand>
</feature>
<dbReference type="PROSITE" id="PS00470">
    <property type="entry name" value="IDH_IMDH"/>
    <property type="match status" value="1"/>
</dbReference>
<keyword evidence="8 13" id="KW-0479">Metal-binding</keyword>
<feature type="domain" description="Isopropylmalate dehydrogenase-like" evidence="15">
    <location>
        <begin position="4"/>
        <end position="351"/>
    </location>
</feature>
<protein>
    <recommendedName>
        <fullName evidence="13">3-isopropylmalate dehydrogenase</fullName>
        <ecNumber evidence="13">1.1.1.85</ecNumber>
    </recommendedName>
    <alternativeName>
        <fullName evidence="13">3-IPM-DH</fullName>
    </alternativeName>
    <alternativeName>
        <fullName evidence="13">Beta-IPM dehydrogenase</fullName>
        <shortName evidence="13">IMDH</shortName>
    </alternativeName>
</protein>
<evidence type="ECO:0000256" key="13">
    <source>
        <dbReference type="HAMAP-Rule" id="MF_01033"/>
    </source>
</evidence>
<dbReference type="EC" id="1.1.1.85" evidence="13"/>
<sequence length="358" mass="38663">MKKRIAVLAGDGIGPEIVPAAIKVLEAVGTKCGHSFDFVSAAVGGQAIDDTGWPLPDDTLNLAKTSDAVLLGAVGGPKWEGLDYERRPERALLGLREMLGLFANLRPAKLYSELADASTLKREVIDGIDVLVVRELTGGIYFGKPKGVEATATGHRGFNTEVYTTEEITRIAKIAFEAARKRRKLVHSIDKANVLESSELWRKVVIEVHKGYPDVELRHMYVDNCAMQLIRNPKQFDVIVTTNLFGDILSDEAAMLTGSIGMLPSASVGAKVGMYEPIHGSAPDIAGKDMANPIGMIASGAMMLRYSFDLGKEADLIENAIQKILAQGYRTKDIEAPGTKLVGTKDMGELILKQLGQS</sequence>
<keyword evidence="17" id="KW-1185">Reference proteome</keyword>
<keyword evidence="7 13" id="KW-0028">Amino-acid biosynthesis</keyword>
<feature type="binding site" evidence="13">
    <location>
        <position position="247"/>
    </location>
    <ligand>
        <name>Mg(2+)</name>
        <dbReference type="ChEBI" id="CHEBI:18420"/>
    </ligand>
</feature>
<name>A0ABU3K7Q3_9BACT</name>